<dbReference type="GO" id="GO:0009055">
    <property type="term" value="F:electron transfer activity"/>
    <property type="evidence" value="ECO:0007669"/>
    <property type="project" value="TreeGrafter"/>
</dbReference>
<keyword evidence="3" id="KW-0813">Transport</keyword>
<evidence type="ECO:0000256" key="5">
    <source>
        <dbReference type="ARBA" id="ARBA00022617"/>
    </source>
</evidence>
<protein>
    <submittedName>
        <fullName evidence="13">Cytochrome d ubiquinol oxidase subunit II</fullName>
        <ecNumber evidence="13">1.10.3.-</ecNumber>
    </submittedName>
</protein>
<keyword evidence="6 12" id="KW-0812">Transmembrane</keyword>
<name>A0A841I034_9DEIO</name>
<evidence type="ECO:0000256" key="3">
    <source>
        <dbReference type="ARBA" id="ARBA00022448"/>
    </source>
</evidence>
<keyword evidence="11 12" id="KW-0472">Membrane</keyword>
<proteinExistence type="inferred from homology"/>
<dbReference type="AlphaFoldDB" id="A0A841I034"/>
<evidence type="ECO:0000313" key="13">
    <source>
        <dbReference type="EMBL" id="MBB6098476.1"/>
    </source>
</evidence>
<evidence type="ECO:0000256" key="2">
    <source>
        <dbReference type="ARBA" id="ARBA00007543"/>
    </source>
</evidence>
<evidence type="ECO:0000256" key="11">
    <source>
        <dbReference type="ARBA" id="ARBA00023136"/>
    </source>
</evidence>
<sequence>MDLETLWFILIALLFTGYFFLEGFDFGVGILYRFLPGDRTERSMMRSAIGPHWDANEVWLITAGGAMFAAFPDWYATLFSGFYLPLFLIVVALIVRIVGIELRGKMFSERSRSWCDALFFLGSLLPAFLWGVAITNIVRGVPIDASMTYTGTLLTLLSPYALLGGVVSTLVFTLHGALFLSMRVEGELAERARRTARSLWWPAALALGTFALLGYRETVLFERMGLVPGTLPLMAVLSFVACYVFIHARKAVWAFASGGATIVLGTVVAFEGLFPRVMVSSLGPQYDLTIRNASSSEYTLQVMLLVALTLLPLVLGYQAWTYWIFRQRVTRRSVELEGSH</sequence>
<keyword evidence="8" id="KW-0249">Electron transport</keyword>
<dbReference type="Pfam" id="PF02322">
    <property type="entry name" value="Cyt_bd_oxida_II"/>
    <property type="match status" value="1"/>
</dbReference>
<dbReference type="PIRSF" id="PIRSF000267">
    <property type="entry name" value="Cyt_oxidse_sub2"/>
    <property type="match status" value="1"/>
</dbReference>
<feature type="transmembrane region" description="Helical" evidence="12">
    <location>
        <begin position="298"/>
        <end position="325"/>
    </location>
</feature>
<evidence type="ECO:0000256" key="10">
    <source>
        <dbReference type="ARBA" id="ARBA00023004"/>
    </source>
</evidence>
<feature type="transmembrane region" description="Helical" evidence="12">
    <location>
        <begin position="6"/>
        <end position="35"/>
    </location>
</feature>
<dbReference type="GO" id="GO:0016682">
    <property type="term" value="F:oxidoreductase activity, acting on diphenols and related substances as donors, oxygen as acceptor"/>
    <property type="evidence" value="ECO:0007669"/>
    <property type="project" value="TreeGrafter"/>
</dbReference>
<comment type="similarity">
    <text evidence="2">Belongs to the cytochrome ubiquinol oxidase subunit 2 family.</text>
</comment>
<comment type="caution">
    <text evidence="13">The sequence shown here is derived from an EMBL/GenBank/DDBJ whole genome shotgun (WGS) entry which is preliminary data.</text>
</comment>
<dbReference type="GO" id="GO:0070069">
    <property type="term" value="C:cytochrome complex"/>
    <property type="evidence" value="ECO:0007669"/>
    <property type="project" value="TreeGrafter"/>
</dbReference>
<keyword evidence="7" id="KW-0479">Metal-binding</keyword>
<dbReference type="GO" id="GO:0005886">
    <property type="term" value="C:plasma membrane"/>
    <property type="evidence" value="ECO:0007669"/>
    <property type="project" value="UniProtKB-SubCell"/>
</dbReference>
<gene>
    <name evidence="13" type="ORF">HNR42_001910</name>
</gene>
<dbReference type="GO" id="GO:0019646">
    <property type="term" value="P:aerobic electron transport chain"/>
    <property type="evidence" value="ECO:0007669"/>
    <property type="project" value="TreeGrafter"/>
</dbReference>
<organism evidence="13 14">
    <name type="scientific">Deinobacterium chartae</name>
    <dbReference type="NCBI Taxonomy" id="521158"/>
    <lineage>
        <taxon>Bacteria</taxon>
        <taxon>Thermotogati</taxon>
        <taxon>Deinococcota</taxon>
        <taxon>Deinococci</taxon>
        <taxon>Deinococcales</taxon>
        <taxon>Deinococcaceae</taxon>
        <taxon>Deinobacterium</taxon>
    </lineage>
</organism>
<dbReference type="NCBIfam" id="TIGR00203">
    <property type="entry name" value="cydB"/>
    <property type="match status" value="1"/>
</dbReference>
<keyword evidence="5" id="KW-0349">Heme</keyword>
<dbReference type="Proteomes" id="UP000569951">
    <property type="component" value="Unassembled WGS sequence"/>
</dbReference>
<feature type="transmembrane region" description="Helical" evidence="12">
    <location>
        <begin position="253"/>
        <end position="278"/>
    </location>
</feature>
<evidence type="ECO:0000256" key="4">
    <source>
        <dbReference type="ARBA" id="ARBA00022475"/>
    </source>
</evidence>
<feature type="transmembrane region" description="Helical" evidence="12">
    <location>
        <begin position="227"/>
        <end position="246"/>
    </location>
</feature>
<evidence type="ECO:0000256" key="8">
    <source>
        <dbReference type="ARBA" id="ARBA00022982"/>
    </source>
</evidence>
<keyword evidence="10" id="KW-0408">Iron</keyword>
<keyword evidence="13" id="KW-0560">Oxidoreductase</keyword>
<accession>A0A841I034</accession>
<dbReference type="GO" id="GO:0046872">
    <property type="term" value="F:metal ion binding"/>
    <property type="evidence" value="ECO:0007669"/>
    <property type="project" value="UniProtKB-KW"/>
</dbReference>
<evidence type="ECO:0000256" key="6">
    <source>
        <dbReference type="ARBA" id="ARBA00022692"/>
    </source>
</evidence>
<evidence type="ECO:0000256" key="1">
    <source>
        <dbReference type="ARBA" id="ARBA00004651"/>
    </source>
</evidence>
<keyword evidence="14" id="KW-1185">Reference proteome</keyword>
<evidence type="ECO:0000256" key="7">
    <source>
        <dbReference type="ARBA" id="ARBA00022723"/>
    </source>
</evidence>
<keyword evidence="4" id="KW-1003">Cell membrane</keyword>
<keyword evidence="9 12" id="KW-1133">Transmembrane helix</keyword>
<dbReference type="PANTHER" id="PTHR43141">
    <property type="entry name" value="CYTOCHROME BD2 SUBUNIT II"/>
    <property type="match status" value="1"/>
</dbReference>
<dbReference type="PANTHER" id="PTHR43141:SF5">
    <property type="entry name" value="CYTOCHROME BD-I UBIQUINOL OXIDASE SUBUNIT 2"/>
    <property type="match status" value="1"/>
</dbReference>
<dbReference type="RefSeq" id="WP_183986931.1">
    <property type="nucleotide sequence ID" value="NZ_JACHHG010000006.1"/>
</dbReference>
<feature type="transmembrane region" description="Helical" evidence="12">
    <location>
        <begin position="157"/>
        <end position="178"/>
    </location>
</feature>
<reference evidence="13 14" key="1">
    <citation type="submission" date="2020-08" db="EMBL/GenBank/DDBJ databases">
        <title>Genomic Encyclopedia of Type Strains, Phase IV (KMG-IV): sequencing the most valuable type-strain genomes for metagenomic binning, comparative biology and taxonomic classification.</title>
        <authorList>
            <person name="Goeker M."/>
        </authorList>
    </citation>
    <scope>NUCLEOTIDE SEQUENCE [LARGE SCALE GENOMIC DNA]</scope>
    <source>
        <strain evidence="13 14">DSM 21458</strain>
    </source>
</reference>
<comment type="subcellular location">
    <subcellularLocation>
        <location evidence="1">Cell membrane</location>
        <topology evidence="1">Multi-pass membrane protein</topology>
    </subcellularLocation>
</comment>
<feature type="transmembrane region" description="Helical" evidence="12">
    <location>
        <begin position="114"/>
        <end position="137"/>
    </location>
</feature>
<dbReference type="EMBL" id="JACHHG010000006">
    <property type="protein sequence ID" value="MBB6098476.1"/>
    <property type="molecule type" value="Genomic_DNA"/>
</dbReference>
<evidence type="ECO:0000256" key="12">
    <source>
        <dbReference type="SAM" id="Phobius"/>
    </source>
</evidence>
<evidence type="ECO:0000313" key="14">
    <source>
        <dbReference type="Proteomes" id="UP000569951"/>
    </source>
</evidence>
<feature type="transmembrane region" description="Helical" evidence="12">
    <location>
        <begin position="199"/>
        <end position="215"/>
    </location>
</feature>
<evidence type="ECO:0000256" key="9">
    <source>
        <dbReference type="ARBA" id="ARBA00022989"/>
    </source>
</evidence>
<dbReference type="InterPro" id="IPR003317">
    <property type="entry name" value="Cyt-d_oxidase_su2"/>
</dbReference>
<feature type="transmembrane region" description="Helical" evidence="12">
    <location>
        <begin position="82"/>
        <end position="102"/>
    </location>
</feature>
<dbReference type="EC" id="1.10.3.-" evidence="13"/>